<evidence type="ECO:0000256" key="5">
    <source>
        <dbReference type="ARBA" id="ARBA00022448"/>
    </source>
</evidence>
<evidence type="ECO:0000256" key="2">
    <source>
        <dbReference type="ARBA" id="ARBA00004245"/>
    </source>
</evidence>
<name>A0A182SIP5_9DIPT</name>
<dbReference type="GO" id="GO:0003779">
    <property type="term" value="F:actin binding"/>
    <property type="evidence" value="ECO:0007669"/>
    <property type="project" value="UniProtKB-KW"/>
</dbReference>
<dbReference type="Proteomes" id="UP000075901">
    <property type="component" value="Unassembled WGS sequence"/>
</dbReference>
<evidence type="ECO:0000256" key="10">
    <source>
        <dbReference type="ARBA" id="ARBA00023136"/>
    </source>
</evidence>
<feature type="domain" description="KIND" evidence="14">
    <location>
        <begin position="42"/>
        <end position="89"/>
    </location>
</feature>
<evidence type="ECO:0000256" key="4">
    <source>
        <dbReference type="ARBA" id="ARBA00010956"/>
    </source>
</evidence>
<dbReference type="PANTHER" id="PTHR21345:SF3">
    <property type="entry name" value="PROTEIN SPIRE"/>
    <property type="match status" value="1"/>
</dbReference>
<keyword evidence="11" id="KW-0009">Actin-binding</keyword>
<accession>A0A182SIP5</accession>
<dbReference type="GO" id="GO:0005886">
    <property type="term" value="C:plasma membrane"/>
    <property type="evidence" value="ECO:0007669"/>
    <property type="project" value="UniProtKB-SubCell"/>
</dbReference>
<dbReference type="InterPro" id="IPR011019">
    <property type="entry name" value="KIND_dom"/>
</dbReference>
<comment type="subcellular location">
    <subcellularLocation>
        <location evidence="3">Cell membrane</location>
        <topology evidence="3">Peripheral membrane protein</topology>
        <orientation evidence="3">Cytoplasmic side</orientation>
    </subcellularLocation>
    <subcellularLocation>
        <location evidence="2">Cytoplasm</location>
        <location evidence="2">Cytoskeleton</location>
    </subcellularLocation>
    <subcellularLocation>
        <location evidence="1">Cytoplasmic vesicle membrane</location>
        <topology evidence="1">Peripheral membrane protein</topology>
        <orientation evidence="1">Cytoplasmic side</orientation>
    </subcellularLocation>
</comment>
<dbReference type="PANTHER" id="PTHR21345">
    <property type="entry name" value="SPIRE"/>
    <property type="match status" value="1"/>
</dbReference>
<evidence type="ECO:0000259" key="14">
    <source>
        <dbReference type="Pfam" id="PF16474"/>
    </source>
</evidence>
<dbReference type="GO" id="GO:0030659">
    <property type="term" value="C:cytoplasmic vesicle membrane"/>
    <property type="evidence" value="ECO:0007669"/>
    <property type="project" value="UniProtKB-SubCell"/>
</dbReference>
<dbReference type="AlphaFoldDB" id="A0A182SIP5"/>
<protein>
    <recommendedName>
        <fullName evidence="14">KIND domain-containing protein</fullName>
    </recommendedName>
</protein>
<dbReference type="GO" id="GO:0005938">
    <property type="term" value="C:cell cortex"/>
    <property type="evidence" value="ECO:0007669"/>
    <property type="project" value="TreeGrafter"/>
</dbReference>
<dbReference type="GO" id="GO:0045010">
    <property type="term" value="P:actin nucleation"/>
    <property type="evidence" value="ECO:0007669"/>
    <property type="project" value="InterPro"/>
</dbReference>
<dbReference type="VEuPathDB" id="VectorBase:AMAM007573"/>
<dbReference type="EnsemblMetazoa" id="AMAM007573-RA">
    <property type="protein sequence ID" value="AMAM007573-PA"/>
    <property type="gene ID" value="AMAM007573"/>
</dbReference>
<evidence type="ECO:0000256" key="13">
    <source>
        <dbReference type="ARBA" id="ARBA00023329"/>
    </source>
</evidence>
<reference evidence="16" key="1">
    <citation type="submission" date="2013-09" db="EMBL/GenBank/DDBJ databases">
        <title>The Genome Sequence of Anopheles maculatus species B.</title>
        <authorList>
            <consortium name="The Broad Institute Genomics Platform"/>
            <person name="Neafsey D.E."/>
            <person name="Besansky N."/>
            <person name="Howell P."/>
            <person name="Walton C."/>
            <person name="Young S.K."/>
            <person name="Zeng Q."/>
            <person name="Gargeya S."/>
            <person name="Fitzgerald M."/>
            <person name="Haas B."/>
            <person name="Abouelleil A."/>
            <person name="Allen A.W."/>
            <person name="Alvarado L."/>
            <person name="Arachchi H.M."/>
            <person name="Berlin A.M."/>
            <person name="Chapman S.B."/>
            <person name="Gainer-Dewar J."/>
            <person name="Goldberg J."/>
            <person name="Griggs A."/>
            <person name="Gujja S."/>
            <person name="Hansen M."/>
            <person name="Howarth C."/>
            <person name="Imamovic A."/>
            <person name="Ireland A."/>
            <person name="Larimer J."/>
            <person name="McCowan C."/>
            <person name="Murphy C."/>
            <person name="Pearson M."/>
            <person name="Poon T.W."/>
            <person name="Priest M."/>
            <person name="Roberts A."/>
            <person name="Saif S."/>
            <person name="Shea T."/>
            <person name="Sisk P."/>
            <person name="Sykes S."/>
            <person name="Wortman J."/>
            <person name="Nusbaum C."/>
            <person name="Birren B."/>
        </authorList>
    </citation>
    <scope>NUCLEOTIDE SEQUENCE [LARGE SCALE GENOMIC DNA]</scope>
    <source>
        <strain evidence="16">maculatus3</strain>
    </source>
</reference>
<dbReference type="GO" id="GO:0030041">
    <property type="term" value="P:actin filament polymerization"/>
    <property type="evidence" value="ECO:0007669"/>
    <property type="project" value="TreeGrafter"/>
</dbReference>
<evidence type="ECO:0000313" key="15">
    <source>
        <dbReference type="EnsemblMetazoa" id="AMAM007573-PA"/>
    </source>
</evidence>
<keyword evidence="16" id="KW-1185">Reference proteome</keyword>
<organism evidence="15 16">
    <name type="scientific">Anopheles maculatus</name>
    <dbReference type="NCBI Taxonomy" id="74869"/>
    <lineage>
        <taxon>Eukaryota</taxon>
        <taxon>Metazoa</taxon>
        <taxon>Ecdysozoa</taxon>
        <taxon>Arthropoda</taxon>
        <taxon>Hexapoda</taxon>
        <taxon>Insecta</taxon>
        <taxon>Pterygota</taxon>
        <taxon>Neoptera</taxon>
        <taxon>Endopterygota</taxon>
        <taxon>Diptera</taxon>
        <taxon>Nematocera</taxon>
        <taxon>Culicoidea</taxon>
        <taxon>Culicidae</taxon>
        <taxon>Anophelinae</taxon>
        <taxon>Anopheles</taxon>
        <taxon>Anopheles maculatus group</taxon>
    </lineage>
</organism>
<comment type="similarity">
    <text evidence="4">Belongs to the spire family.</text>
</comment>
<reference evidence="15" key="2">
    <citation type="submission" date="2020-05" db="UniProtKB">
        <authorList>
            <consortium name="EnsemblMetazoa"/>
        </authorList>
    </citation>
    <scope>IDENTIFICATION</scope>
    <source>
        <strain evidence="15">maculatus3</strain>
    </source>
</reference>
<evidence type="ECO:0000256" key="9">
    <source>
        <dbReference type="ARBA" id="ARBA00022927"/>
    </source>
</evidence>
<dbReference type="GO" id="GO:0051639">
    <property type="term" value="P:actin filament network formation"/>
    <property type="evidence" value="ECO:0007669"/>
    <property type="project" value="TreeGrafter"/>
</dbReference>
<dbReference type="GO" id="GO:0040038">
    <property type="term" value="P:polar body extrusion after meiotic divisions"/>
    <property type="evidence" value="ECO:0007669"/>
    <property type="project" value="TreeGrafter"/>
</dbReference>
<evidence type="ECO:0000256" key="8">
    <source>
        <dbReference type="ARBA" id="ARBA00022737"/>
    </source>
</evidence>
<proteinExistence type="inferred from homology"/>
<keyword evidence="5" id="KW-0813">Transport</keyword>
<dbReference type="GO" id="GO:0051295">
    <property type="term" value="P:establishment of meiotic spindle localization"/>
    <property type="evidence" value="ECO:0007669"/>
    <property type="project" value="TreeGrafter"/>
</dbReference>
<dbReference type="GO" id="GO:0015031">
    <property type="term" value="P:protein transport"/>
    <property type="evidence" value="ECO:0007669"/>
    <property type="project" value="UniProtKB-KW"/>
</dbReference>
<evidence type="ECO:0000256" key="7">
    <source>
        <dbReference type="ARBA" id="ARBA00022490"/>
    </source>
</evidence>
<keyword evidence="13" id="KW-0968">Cytoplasmic vesicle</keyword>
<evidence type="ECO:0000256" key="3">
    <source>
        <dbReference type="ARBA" id="ARBA00004413"/>
    </source>
</evidence>
<evidence type="ECO:0000256" key="1">
    <source>
        <dbReference type="ARBA" id="ARBA00004180"/>
    </source>
</evidence>
<keyword evidence="7" id="KW-0963">Cytoplasm</keyword>
<sequence length="152" mass="17420">MRFLRRGHLRDCFTLSILITRNKHAEEYENVMLKQDKRVGSCNDLNACHEIIVGKYCSSRVSPSKPEDHYRAVCRALVTETLELRTFLQRVCQGEAEVLRLKAQAETTGKELEKIHFNDWKVFAESSEDHGVMRCSLEGVGHGNEISVQLLD</sequence>
<keyword evidence="9" id="KW-0653">Protein transport</keyword>
<dbReference type="Pfam" id="PF16474">
    <property type="entry name" value="KIND"/>
    <property type="match status" value="1"/>
</dbReference>
<dbReference type="GO" id="GO:0048193">
    <property type="term" value="P:Golgi vesicle transport"/>
    <property type="evidence" value="ECO:0007669"/>
    <property type="project" value="TreeGrafter"/>
</dbReference>
<dbReference type="Gene3D" id="1.10.510.10">
    <property type="entry name" value="Transferase(Phosphotransferase) domain 1"/>
    <property type="match status" value="1"/>
</dbReference>
<keyword evidence="8" id="KW-0677">Repeat</keyword>
<keyword evidence="10" id="KW-0472">Membrane</keyword>
<dbReference type="GO" id="GO:0008017">
    <property type="term" value="F:microtubule binding"/>
    <property type="evidence" value="ECO:0007669"/>
    <property type="project" value="TreeGrafter"/>
</dbReference>
<evidence type="ECO:0000256" key="12">
    <source>
        <dbReference type="ARBA" id="ARBA00023212"/>
    </source>
</evidence>
<evidence type="ECO:0000256" key="6">
    <source>
        <dbReference type="ARBA" id="ARBA00022475"/>
    </source>
</evidence>
<keyword evidence="12" id="KW-0206">Cytoskeleton</keyword>
<evidence type="ECO:0000313" key="16">
    <source>
        <dbReference type="Proteomes" id="UP000075901"/>
    </source>
</evidence>
<dbReference type="GO" id="GO:0036089">
    <property type="term" value="P:cleavage furrow formation"/>
    <property type="evidence" value="ECO:0007669"/>
    <property type="project" value="TreeGrafter"/>
</dbReference>
<dbReference type="InterPro" id="IPR029901">
    <property type="entry name" value="Spire"/>
</dbReference>
<dbReference type="GO" id="GO:0005856">
    <property type="term" value="C:cytoskeleton"/>
    <property type="evidence" value="ECO:0007669"/>
    <property type="project" value="UniProtKB-SubCell"/>
</dbReference>
<evidence type="ECO:0000256" key="11">
    <source>
        <dbReference type="ARBA" id="ARBA00023203"/>
    </source>
</evidence>
<keyword evidence="6" id="KW-1003">Cell membrane</keyword>